<feature type="transmembrane region" description="Helical" evidence="5">
    <location>
        <begin position="72"/>
        <end position="101"/>
    </location>
</feature>
<dbReference type="InterPro" id="IPR006480">
    <property type="entry name" value="Phage_holin_4_1"/>
</dbReference>
<dbReference type="AlphaFoldDB" id="A0A6I2UU58"/>
<proteinExistence type="predicted"/>
<dbReference type="Proteomes" id="UP000430222">
    <property type="component" value="Unassembled WGS sequence"/>
</dbReference>
<feature type="transmembrane region" description="Helical" evidence="5">
    <location>
        <begin position="34"/>
        <end position="52"/>
    </location>
</feature>
<protein>
    <submittedName>
        <fullName evidence="6">Phage holin family protein</fullName>
    </submittedName>
</protein>
<evidence type="ECO:0000256" key="2">
    <source>
        <dbReference type="ARBA" id="ARBA00022692"/>
    </source>
</evidence>
<dbReference type="Pfam" id="PF05105">
    <property type="entry name" value="Phage_holin_4_1"/>
    <property type="match status" value="1"/>
</dbReference>
<evidence type="ECO:0000256" key="5">
    <source>
        <dbReference type="SAM" id="Phobius"/>
    </source>
</evidence>
<reference evidence="6 7" key="1">
    <citation type="submission" date="2019-08" db="EMBL/GenBank/DDBJ databases">
        <title>In-depth cultivation of the pig gut microbiome towards novel bacterial diversity and tailored functional studies.</title>
        <authorList>
            <person name="Wylensek D."/>
            <person name="Hitch T.C.A."/>
            <person name="Clavel T."/>
        </authorList>
    </citation>
    <scope>NUCLEOTIDE SEQUENCE [LARGE SCALE GENOMIC DNA]</scope>
    <source>
        <strain evidence="7">WCA-380-WT-3B3</strain>
    </source>
</reference>
<keyword evidence="2 5" id="KW-0812">Transmembrane</keyword>
<dbReference type="NCBIfam" id="TIGR01593">
    <property type="entry name" value="holin_tox_secr"/>
    <property type="match status" value="1"/>
</dbReference>
<keyword evidence="4 5" id="KW-0472">Membrane</keyword>
<evidence type="ECO:0000256" key="3">
    <source>
        <dbReference type="ARBA" id="ARBA00022989"/>
    </source>
</evidence>
<feature type="transmembrane region" description="Helical" evidence="5">
    <location>
        <begin position="7"/>
        <end position="28"/>
    </location>
</feature>
<gene>
    <name evidence="6" type="ORF">FYJ78_11320</name>
</gene>
<dbReference type="GO" id="GO:0016020">
    <property type="term" value="C:membrane"/>
    <property type="evidence" value="ECO:0007669"/>
    <property type="project" value="UniProtKB-SubCell"/>
</dbReference>
<keyword evidence="3 5" id="KW-1133">Transmembrane helix</keyword>
<sequence length="143" mass="15660">MIPVRMEAVWGAAVGMAGGLFTFMFGAWNSALETLLMLIVLDYISGMLAAYINPNLALDSRRGYKGIARKVFILVIVAVAHGIGMFLNANEVYAMVVYFYIANEGLSITENAAKAGVPIPTKIVESLEQLTQQKKAREKSEER</sequence>
<evidence type="ECO:0000256" key="1">
    <source>
        <dbReference type="ARBA" id="ARBA00004141"/>
    </source>
</evidence>
<name>A0A6I2UU58_9FIRM</name>
<evidence type="ECO:0000313" key="6">
    <source>
        <dbReference type="EMBL" id="MSV25738.1"/>
    </source>
</evidence>
<comment type="subcellular location">
    <subcellularLocation>
        <location evidence="1">Membrane</location>
        <topology evidence="1">Multi-pass membrane protein</topology>
    </subcellularLocation>
</comment>
<evidence type="ECO:0000313" key="7">
    <source>
        <dbReference type="Proteomes" id="UP000430222"/>
    </source>
</evidence>
<comment type="caution">
    <text evidence="6">The sequence shown here is derived from an EMBL/GenBank/DDBJ whole genome shotgun (WGS) entry which is preliminary data.</text>
</comment>
<evidence type="ECO:0000256" key="4">
    <source>
        <dbReference type="ARBA" id="ARBA00023136"/>
    </source>
</evidence>
<keyword evidence="7" id="KW-1185">Reference proteome</keyword>
<organism evidence="6 7">
    <name type="scientific">Selenomonas montiformis</name>
    <dbReference type="NCBI Taxonomy" id="2652285"/>
    <lineage>
        <taxon>Bacteria</taxon>
        <taxon>Bacillati</taxon>
        <taxon>Bacillota</taxon>
        <taxon>Negativicutes</taxon>
        <taxon>Selenomonadales</taxon>
        <taxon>Selenomonadaceae</taxon>
        <taxon>Selenomonas</taxon>
    </lineage>
</organism>
<accession>A0A6I2UU58</accession>
<dbReference type="EMBL" id="VUNL01000015">
    <property type="protein sequence ID" value="MSV25738.1"/>
    <property type="molecule type" value="Genomic_DNA"/>
</dbReference>